<name>A0A225WA64_9STRA</name>
<feature type="compositionally biased region" description="Acidic residues" evidence="1">
    <location>
        <begin position="95"/>
        <end position="122"/>
    </location>
</feature>
<feature type="region of interest" description="Disordered" evidence="1">
    <location>
        <begin position="91"/>
        <end position="218"/>
    </location>
</feature>
<feature type="compositionally biased region" description="Basic residues" evidence="1">
    <location>
        <begin position="176"/>
        <end position="190"/>
    </location>
</feature>
<sequence>MQAGFGFSLAVQMMGDNAVAHHEFPENKLHEMPMQMMCHRCLENTPWTQHVPDRYYKTAEVTLRTHRRNLPPEWPMLRNVRNDSFTAHQGINVADSEEVDDPKDEDYNSQEDASELAADDDKEGSRSGEDDSKAKYPDLFSSSDESGEEEKPKQNTPSKHGSLSPISSSGDGNYGKKPKRRVSAKPKRRSCGGSSGSEWEHISGTYTPSPERPRPREKTEWIKFREIKVADRGIVSWRRRGILTRFFSNKDGSNLQTPAFPDYAPQMNELGFLKQV</sequence>
<reference evidence="3" key="1">
    <citation type="submission" date="2017-03" db="EMBL/GenBank/DDBJ databases">
        <title>Phytopthora megakarya and P. palmivora, two closely related causual agents of cacao black pod achieved similar genome size and gene model numbers by different mechanisms.</title>
        <authorList>
            <person name="Ali S."/>
            <person name="Shao J."/>
            <person name="Larry D.J."/>
            <person name="Kronmiller B."/>
            <person name="Shen D."/>
            <person name="Strem M.D."/>
            <person name="Melnick R.L."/>
            <person name="Guiltinan M.J."/>
            <person name="Tyler B.M."/>
            <person name="Meinhardt L.W."/>
            <person name="Bailey B.A."/>
        </authorList>
    </citation>
    <scope>NUCLEOTIDE SEQUENCE [LARGE SCALE GENOMIC DNA]</scope>
    <source>
        <strain evidence="3">zdho120</strain>
    </source>
</reference>
<evidence type="ECO:0000313" key="3">
    <source>
        <dbReference type="Proteomes" id="UP000198211"/>
    </source>
</evidence>
<dbReference type="AlphaFoldDB" id="A0A225WA64"/>
<feature type="compositionally biased region" description="Polar residues" evidence="1">
    <location>
        <begin position="154"/>
        <end position="171"/>
    </location>
</feature>
<protein>
    <submittedName>
        <fullName evidence="2">Uncharacterized protein</fullName>
    </submittedName>
</protein>
<gene>
    <name evidence="2" type="ORF">PHMEG_00011998</name>
</gene>
<comment type="caution">
    <text evidence="2">The sequence shown here is derived from an EMBL/GenBank/DDBJ whole genome shotgun (WGS) entry which is preliminary data.</text>
</comment>
<dbReference type="Proteomes" id="UP000198211">
    <property type="component" value="Unassembled WGS sequence"/>
</dbReference>
<evidence type="ECO:0000313" key="2">
    <source>
        <dbReference type="EMBL" id="OWZ14515.1"/>
    </source>
</evidence>
<accession>A0A225WA64</accession>
<dbReference type="STRING" id="4795.A0A225WA64"/>
<proteinExistence type="predicted"/>
<dbReference type="EMBL" id="NBNE01001321">
    <property type="protein sequence ID" value="OWZ14515.1"/>
    <property type="molecule type" value="Genomic_DNA"/>
</dbReference>
<evidence type="ECO:0000256" key="1">
    <source>
        <dbReference type="SAM" id="MobiDB-lite"/>
    </source>
</evidence>
<keyword evidence="3" id="KW-1185">Reference proteome</keyword>
<organism evidence="2 3">
    <name type="scientific">Phytophthora megakarya</name>
    <dbReference type="NCBI Taxonomy" id="4795"/>
    <lineage>
        <taxon>Eukaryota</taxon>
        <taxon>Sar</taxon>
        <taxon>Stramenopiles</taxon>
        <taxon>Oomycota</taxon>
        <taxon>Peronosporomycetes</taxon>
        <taxon>Peronosporales</taxon>
        <taxon>Peronosporaceae</taxon>
        <taxon>Phytophthora</taxon>
    </lineage>
</organism>
<feature type="compositionally biased region" description="Basic and acidic residues" evidence="1">
    <location>
        <begin position="123"/>
        <end position="136"/>
    </location>
</feature>